<reference evidence="3 4" key="1">
    <citation type="submission" date="2019-07" db="EMBL/GenBank/DDBJ databases">
        <authorList>
            <person name="Kim J."/>
        </authorList>
    </citation>
    <scope>NUCLEOTIDE SEQUENCE [LARGE SCALE GENOMIC DNA]</scope>
    <source>
        <strain evidence="3 4">JC52</strain>
    </source>
</reference>
<dbReference type="CDD" id="cd01949">
    <property type="entry name" value="GGDEF"/>
    <property type="match status" value="1"/>
</dbReference>
<dbReference type="GO" id="GO:0052621">
    <property type="term" value="F:diguanylate cyclase activity"/>
    <property type="evidence" value="ECO:0007669"/>
    <property type="project" value="TreeGrafter"/>
</dbReference>
<gene>
    <name evidence="3" type="ORF">FPZ49_05250</name>
</gene>
<protein>
    <submittedName>
        <fullName evidence="3">GGDEF domain-containing protein</fullName>
    </submittedName>
</protein>
<keyword evidence="1" id="KW-0472">Membrane</keyword>
<dbReference type="RefSeq" id="WP_144844241.1">
    <property type="nucleotide sequence ID" value="NZ_VNJI01000005.1"/>
</dbReference>
<evidence type="ECO:0000313" key="3">
    <source>
        <dbReference type="EMBL" id="TVY10891.1"/>
    </source>
</evidence>
<keyword evidence="4" id="KW-1185">Reference proteome</keyword>
<dbReference type="OrthoDB" id="9759607at2"/>
<dbReference type="InterPro" id="IPR000160">
    <property type="entry name" value="GGDEF_dom"/>
</dbReference>
<feature type="transmembrane region" description="Helical" evidence="1">
    <location>
        <begin position="25"/>
        <end position="43"/>
    </location>
</feature>
<dbReference type="InterPro" id="IPR029787">
    <property type="entry name" value="Nucleotide_cyclase"/>
</dbReference>
<evidence type="ECO:0000313" key="4">
    <source>
        <dbReference type="Proteomes" id="UP000317036"/>
    </source>
</evidence>
<dbReference type="Gene3D" id="3.30.70.270">
    <property type="match status" value="1"/>
</dbReference>
<dbReference type="PROSITE" id="PS50887">
    <property type="entry name" value="GGDEF"/>
    <property type="match status" value="1"/>
</dbReference>
<organism evidence="3 4">
    <name type="scientific">Paenibacillus cremeus</name>
    <dbReference type="NCBI Taxonomy" id="2163881"/>
    <lineage>
        <taxon>Bacteria</taxon>
        <taxon>Bacillati</taxon>
        <taxon>Bacillota</taxon>
        <taxon>Bacilli</taxon>
        <taxon>Bacillales</taxon>
        <taxon>Paenibacillaceae</taxon>
        <taxon>Paenibacillus</taxon>
    </lineage>
</organism>
<dbReference type="SMART" id="SM00267">
    <property type="entry name" value="GGDEF"/>
    <property type="match status" value="1"/>
</dbReference>
<comment type="caution">
    <text evidence="3">The sequence shown here is derived from an EMBL/GenBank/DDBJ whole genome shotgun (WGS) entry which is preliminary data.</text>
</comment>
<feature type="domain" description="GGDEF" evidence="2">
    <location>
        <begin position="110"/>
        <end position="237"/>
    </location>
</feature>
<evidence type="ECO:0000256" key="1">
    <source>
        <dbReference type="SAM" id="Phobius"/>
    </source>
</evidence>
<dbReference type="Pfam" id="PF00990">
    <property type="entry name" value="GGDEF"/>
    <property type="match status" value="1"/>
</dbReference>
<dbReference type="SUPFAM" id="SSF55073">
    <property type="entry name" value="Nucleotide cyclase"/>
    <property type="match status" value="1"/>
</dbReference>
<dbReference type="EMBL" id="VNJI01000005">
    <property type="protein sequence ID" value="TVY10891.1"/>
    <property type="molecule type" value="Genomic_DNA"/>
</dbReference>
<keyword evidence="1" id="KW-0812">Transmembrane</keyword>
<dbReference type="GO" id="GO:0005886">
    <property type="term" value="C:plasma membrane"/>
    <property type="evidence" value="ECO:0007669"/>
    <property type="project" value="TreeGrafter"/>
</dbReference>
<feature type="transmembrane region" description="Helical" evidence="1">
    <location>
        <begin position="49"/>
        <end position="69"/>
    </location>
</feature>
<dbReference type="AlphaFoldDB" id="A0A559KFJ0"/>
<dbReference type="PANTHER" id="PTHR45138:SF6">
    <property type="entry name" value="DIGUANYLATE CYCLASE DGCN"/>
    <property type="match status" value="1"/>
</dbReference>
<name>A0A559KFJ0_9BACL</name>
<keyword evidence="1" id="KW-1133">Transmembrane helix</keyword>
<evidence type="ECO:0000259" key="2">
    <source>
        <dbReference type="PROSITE" id="PS50887"/>
    </source>
</evidence>
<dbReference type="FunFam" id="3.30.70.270:FF:000001">
    <property type="entry name" value="Diguanylate cyclase domain protein"/>
    <property type="match status" value="1"/>
</dbReference>
<dbReference type="NCBIfam" id="TIGR00254">
    <property type="entry name" value="GGDEF"/>
    <property type="match status" value="1"/>
</dbReference>
<dbReference type="Proteomes" id="UP000317036">
    <property type="component" value="Unassembled WGS sequence"/>
</dbReference>
<dbReference type="PANTHER" id="PTHR45138">
    <property type="entry name" value="REGULATORY COMPONENTS OF SENSORY TRANSDUCTION SYSTEM"/>
    <property type="match status" value="1"/>
</dbReference>
<dbReference type="GO" id="GO:0043709">
    <property type="term" value="P:cell adhesion involved in single-species biofilm formation"/>
    <property type="evidence" value="ECO:0007669"/>
    <property type="project" value="TreeGrafter"/>
</dbReference>
<accession>A0A559KFJ0</accession>
<dbReference type="GO" id="GO:1902201">
    <property type="term" value="P:negative regulation of bacterial-type flagellum-dependent cell motility"/>
    <property type="evidence" value="ECO:0007669"/>
    <property type="project" value="TreeGrafter"/>
</dbReference>
<dbReference type="InterPro" id="IPR043128">
    <property type="entry name" value="Rev_trsase/Diguanyl_cyclase"/>
</dbReference>
<proteinExistence type="predicted"/>
<sequence length="237" mass="27199">MEQQLFYFYILTAKREMIVMKGCRGRLLGLAMAMFNVLLWYFHSLASTISMTLIDLMAILVLGAIFWWLGSKYDEAKVHAEQDVLTGVYNRRFIYTRFPALMEKMDRKADKLILFVIDIDDFKGINDAYGHETGDCIIQLVAEALKNNSRKQDLVVRWGGDEFIVVAPAVDEMYAYILPELIERDLHHTSQKIKIDISLSIGQAVYPNDGRTLEALFQSADNQMYHSKSNNKVANLL</sequence>
<dbReference type="InterPro" id="IPR050469">
    <property type="entry name" value="Diguanylate_Cyclase"/>
</dbReference>